<gene>
    <name evidence="3" type="ORF">S100892_02118</name>
</gene>
<protein>
    <submittedName>
        <fullName evidence="3">Uncharacterized protein</fullName>
    </submittedName>
</protein>
<dbReference type="Pfam" id="PF18740">
    <property type="entry name" value="EC042_2821"/>
    <property type="match status" value="1"/>
</dbReference>
<evidence type="ECO:0000259" key="2">
    <source>
        <dbReference type="Pfam" id="PF18740"/>
    </source>
</evidence>
<feature type="domain" description="EC042-2821-like Restriction Endonuclease-like" evidence="2">
    <location>
        <begin position="227"/>
        <end position="318"/>
    </location>
</feature>
<dbReference type="AlphaFoldDB" id="A0A1Y0VVE1"/>
<dbReference type="Pfam" id="PF12358">
    <property type="entry name" value="DUF3644"/>
    <property type="match status" value="1"/>
</dbReference>
<proteinExistence type="predicted"/>
<dbReference type="Proteomes" id="UP000196118">
    <property type="component" value="Chromosome"/>
</dbReference>
<dbReference type="RefSeq" id="WP_094104808.1">
    <property type="nucleotide sequence ID" value="NZ_CP085178.1"/>
</dbReference>
<evidence type="ECO:0000259" key="1">
    <source>
        <dbReference type="Pfam" id="PF12358"/>
    </source>
</evidence>
<feature type="domain" description="DUF3644" evidence="1">
    <location>
        <begin position="7"/>
        <end position="177"/>
    </location>
</feature>
<dbReference type="InterPro" id="IPR022104">
    <property type="entry name" value="DUF3644"/>
</dbReference>
<name>A0A1Y0VVE1_PEDPE</name>
<dbReference type="InterPro" id="IPR049530">
    <property type="entry name" value="EC042_2821"/>
</dbReference>
<dbReference type="EMBL" id="CP021474">
    <property type="protein sequence ID" value="ARW20653.1"/>
    <property type="molecule type" value="Genomic_DNA"/>
</dbReference>
<sequence>MENLSKRLVNKSVEAFVMGIEIYNKPTIHYRIEGFSFFIINAWELMLKAELLNRNESIYFKDDPDRTLSVNNVVNKIYTDKNTRIRINLEKIIDLRNISTHYITEDYEIKYAPLFQACVLNFIKELKKFHDIDITDYIPQNFLTLSASYSPLTNEQIKLKYPPEIAEKLIKQSNEVDVLTKEYDSDKFAINIKQNLYITKKRDKADFEVKINNSSENEVAIVKDYKDPSDTHKYSYKTVITAVNTRLDKKHIKLGYPQGFNTYVLNLFIDFYNIKQNKKYAYEHVIGNQHTFTYSQQLVDFIIAEIKKAPDKFVESLKV</sequence>
<evidence type="ECO:0000313" key="3">
    <source>
        <dbReference type="EMBL" id="ARW20653.1"/>
    </source>
</evidence>
<evidence type="ECO:0000313" key="4">
    <source>
        <dbReference type="Proteomes" id="UP000196118"/>
    </source>
</evidence>
<reference evidence="3 4" key="1">
    <citation type="submission" date="2017-05" db="EMBL/GenBank/DDBJ databases">
        <title>Genome sequence of Pediococcus pentosaceus strain SRCM100892.</title>
        <authorList>
            <person name="Cho S.H."/>
        </authorList>
    </citation>
    <scope>NUCLEOTIDE SEQUENCE [LARGE SCALE GENOMIC DNA]</scope>
    <source>
        <strain evidence="3 4">SRCM100892</strain>
    </source>
</reference>
<organism evidence="3 4">
    <name type="scientific">Pediococcus pentosaceus</name>
    <dbReference type="NCBI Taxonomy" id="1255"/>
    <lineage>
        <taxon>Bacteria</taxon>
        <taxon>Bacillati</taxon>
        <taxon>Bacillota</taxon>
        <taxon>Bacilli</taxon>
        <taxon>Lactobacillales</taxon>
        <taxon>Lactobacillaceae</taxon>
        <taxon>Pediococcus</taxon>
    </lineage>
</organism>
<accession>A0A1Y0VVE1</accession>